<dbReference type="Proteomes" id="UP000051638">
    <property type="component" value="Unassembled WGS sequence"/>
</dbReference>
<dbReference type="InterPro" id="IPR054612">
    <property type="entry name" value="Phage_capsid-like_C"/>
</dbReference>
<dbReference type="NCBIfam" id="TIGR01554">
    <property type="entry name" value="major_cap_HK97"/>
    <property type="match status" value="1"/>
</dbReference>
<keyword evidence="5" id="KW-1185">Reference proteome</keyword>
<dbReference type="AlphaFoldDB" id="A0A0R2D3S8"/>
<evidence type="ECO:0000259" key="3">
    <source>
        <dbReference type="Pfam" id="PF05065"/>
    </source>
</evidence>
<sequence length="417" mass="45552">MKNLDLNTEQVKAARIKMFNSMRDGNEKQQGEAFNEFAESLQNSIGEQARETMHGMANEMTDSKILEARGVRRPMTTNERKFFAEAAKKQSFDNLEETLPETIVEDVLSRIQEEHPLLSMVDTQTVSALMKLIYADPTKQTAFWGKVPSNIKQILEDGFKTLSLESSKLSGFMAVPKGFFQLGPTFLATYVVTFLEETMAATLESAVVAGTGKDMPIGMIKKLSGSVDGVYPDKPTIELADLQPMSLAGIHAALTKAKTANGQIAAIVNPMSYWSKLFPQLAVGDADNNWHLITLPTGDTIVQSYAVPEDRIIFGVLKNYALGVSGQMELNNYDQSLAIEDMNLFIAKFFGMGVAKNENAFFVADISSMSGAEIPALEGDSDVKRPGRFGDVTEDVANDNDEPKADSAKASGAKLTK</sequence>
<feature type="domain" description="Phage capsid-like C-terminal" evidence="3">
    <location>
        <begin position="98"/>
        <end position="363"/>
    </location>
</feature>
<accession>A0A0R2D3S8</accession>
<evidence type="ECO:0000313" key="5">
    <source>
        <dbReference type="Proteomes" id="UP000051638"/>
    </source>
</evidence>
<dbReference type="OrthoDB" id="2043141at2"/>
<evidence type="ECO:0000256" key="1">
    <source>
        <dbReference type="ARBA" id="ARBA00004328"/>
    </source>
</evidence>
<gene>
    <name evidence="4" type="ORF">FC24_GL001001</name>
</gene>
<protein>
    <submittedName>
        <fullName evidence="4">Major capsid protein</fullName>
    </submittedName>
</protein>
<organism evidence="4 5">
    <name type="scientific">Loigolactobacillus rennini DSM 20253</name>
    <dbReference type="NCBI Taxonomy" id="1423796"/>
    <lineage>
        <taxon>Bacteria</taxon>
        <taxon>Bacillati</taxon>
        <taxon>Bacillota</taxon>
        <taxon>Bacilli</taxon>
        <taxon>Lactobacillales</taxon>
        <taxon>Lactobacillaceae</taxon>
        <taxon>Loigolactobacillus</taxon>
    </lineage>
</organism>
<name>A0A0R2D3S8_9LACO</name>
<dbReference type="STRING" id="1423796.FC24_GL001001"/>
<dbReference type="EMBL" id="AYYI01000026">
    <property type="protein sequence ID" value="KRM98767.1"/>
    <property type="molecule type" value="Genomic_DNA"/>
</dbReference>
<reference evidence="4 5" key="1">
    <citation type="journal article" date="2015" name="Genome Announc.">
        <title>Expanding the biotechnology potential of lactobacilli through comparative genomics of 213 strains and associated genera.</title>
        <authorList>
            <person name="Sun Z."/>
            <person name="Harris H.M."/>
            <person name="McCann A."/>
            <person name="Guo C."/>
            <person name="Argimon S."/>
            <person name="Zhang W."/>
            <person name="Yang X."/>
            <person name="Jeffery I.B."/>
            <person name="Cooney J.C."/>
            <person name="Kagawa T.F."/>
            <person name="Liu W."/>
            <person name="Song Y."/>
            <person name="Salvetti E."/>
            <person name="Wrobel A."/>
            <person name="Rasinkangas P."/>
            <person name="Parkhill J."/>
            <person name="Rea M.C."/>
            <person name="O'Sullivan O."/>
            <person name="Ritari J."/>
            <person name="Douillard F.P."/>
            <person name="Paul Ross R."/>
            <person name="Yang R."/>
            <person name="Briner A.E."/>
            <person name="Felis G.E."/>
            <person name="de Vos W.M."/>
            <person name="Barrangou R."/>
            <person name="Klaenhammer T.R."/>
            <person name="Caufield P.W."/>
            <person name="Cui Y."/>
            <person name="Zhang H."/>
            <person name="O'Toole P.W."/>
        </authorList>
    </citation>
    <scope>NUCLEOTIDE SEQUENCE [LARGE SCALE GENOMIC DNA]</scope>
    <source>
        <strain evidence="4 5">DSM 20253</strain>
    </source>
</reference>
<dbReference type="InterPro" id="IPR024455">
    <property type="entry name" value="Phage_capsid"/>
</dbReference>
<dbReference type="RefSeq" id="WP_083485623.1">
    <property type="nucleotide sequence ID" value="NZ_AYYI01000026.1"/>
</dbReference>
<dbReference type="PATRIC" id="fig|1423796.3.peg.1022"/>
<proteinExistence type="predicted"/>
<evidence type="ECO:0000313" key="4">
    <source>
        <dbReference type="EMBL" id="KRM98767.1"/>
    </source>
</evidence>
<dbReference type="Pfam" id="PF05065">
    <property type="entry name" value="Phage_capsid"/>
    <property type="match status" value="1"/>
</dbReference>
<feature type="region of interest" description="Disordered" evidence="2">
    <location>
        <begin position="377"/>
        <end position="417"/>
    </location>
</feature>
<comment type="caution">
    <text evidence="4">The sequence shown here is derived from an EMBL/GenBank/DDBJ whole genome shotgun (WGS) entry which is preliminary data.</text>
</comment>
<evidence type="ECO:0000256" key="2">
    <source>
        <dbReference type="SAM" id="MobiDB-lite"/>
    </source>
</evidence>
<comment type="subcellular location">
    <subcellularLocation>
        <location evidence="1">Virion</location>
    </subcellularLocation>
</comment>
<dbReference type="SUPFAM" id="SSF56563">
    <property type="entry name" value="Major capsid protein gp5"/>
    <property type="match status" value="1"/>
</dbReference>